<organism evidence="2 3">
    <name type="scientific">Rathayibacter oskolensis</name>
    <dbReference type="NCBI Taxonomy" id="1891671"/>
    <lineage>
        <taxon>Bacteria</taxon>
        <taxon>Bacillati</taxon>
        <taxon>Actinomycetota</taxon>
        <taxon>Actinomycetes</taxon>
        <taxon>Micrococcales</taxon>
        <taxon>Microbacteriaceae</taxon>
        <taxon>Rathayibacter</taxon>
    </lineage>
</organism>
<evidence type="ECO:0000259" key="1">
    <source>
        <dbReference type="Pfam" id="PF03372"/>
    </source>
</evidence>
<protein>
    <submittedName>
        <fullName evidence="2">Metal-dependent hydrolase, endonuclease/exonuclease/phosphatase family</fullName>
    </submittedName>
</protein>
<dbReference type="GO" id="GO:0004519">
    <property type="term" value="F:endonuclease activity"/>
    <property type="evidence" value="ECO:0007669"/>
    <property type="project" value="UniProtKB-KW"/>
</dbReference>
<accession>A0A1X7MV42</accession>
<sequence length="277" mass="30357">MTVPTPLIGPTGAPDLHAMSYNIRRRMPRLTSRSVDQWERRAPLVRRLLETERPSILAVQEALPDQAALVHDVLGSSFEGMGFGRDPDRGGERVMLFVDRSRFAVRDWSQIALSDTPDTAGSRTWGNRIPRTAVIAELTDYGTNRELTVVSTHFDHLSRRSRLRSAELIAQRVTALGRPAIVMGDANTDAGTAPYRALLDGAQLADSWVVAGRHLSPSWGTYSNYHPPKPGRRIDWLAVSAGAFEVVAAGINAVRYDGAAPSDHEPVQALLRFAATS</sequence>
<dbReference type="GO" id="GO:0004527">
    <property type="term" value="F:exonuclease activity"/>
    <property type="evidence" value="ECO:0007669"/>
    <property type="project" value="UniProtKB-KW"/>
</dbReference>
<dbReference type="STRING" id="1891671.SAMN06295885_0205"/>
<dbReference type="OrthoDB" id="9793162at2"/>
<reference evidence="3" key="1">
    <citation type="submission" date="2017-04" db="EMBL/GenBank/DDBJ databases">
        <authorList>
            <person name="Varghese N."/>
            <person name="Submissions S."/>
        </authorList>
    </citation>
    <scope>NUCLEOTIDE SEQUENCE [LARGE SCALE GENOMIC DNA]</scope>
    <source>
        <strain evidence="3">VKM Ac-2121</strain>
    </source>
</reference>
<dbReference type="SUPFAM" id="SSF56219">
    <property type="entry name" value="DNase I-like"/>
    <property type="match status" value="1"/>
</dbReference>
<keyword evidence="3" id="KW-1185">Reference proteome</keyword>
<evidence type="ECO:0000313" key="2">
    <source>
        <dbReference type="EMBL" id="SMH28559.1"/>
    </source>
</evidence>
<dbReference type="CDD" id="cd09083">
    <property type="entry name" value="EEP-1"/>
    <property type="match status" value="1"/>
</dbReference>
<proteinExistence type="predicted"/>
<dbReference type="EMBL" id="FXBM01000001">
    <property type="protein sequence ID" value="SMH28559.1"/>
    <property type="molecule type" value="Genomic_DNA"/>
</dbReference>
<keyword evidence="2" id="KW-0540">Nuclease</keyword>
<dbReference type="InterPro" id="IPR005135">
    <property type="entry name" value="Endo/exonuclease/phosphatase"/>
</dbReference>
<gene>
    <name evidence="2" type="ORF">SAMN06295885_0205</name>
</gene>
<keyword evidence="2" id="KW-0378">Hydrolase</keyword>
<dbReference type="Gene3D" id="3.60.10.10">
    <property type="entry name" value="Endonuclease/exonuclease/phosphatase"/>
    <property type="match status" value="1"/>
</dbReference>
<evidence type="ECO:0000313" key="3">
    <source>
        <dbReference type="Proteomes" id="UP000193711"/>
    </source>
</evidence>
<dbReference type="Pfam" id="PF03372">
    <property type="entry name" value="Exo_endo_phos"/>
    <property type="match status" value="1"/>
</dbReference>
<keyword evidence="2" id="KW-0255">Endonuclease</keyword>
<feature type="domain" description="Endonuclease/exonuclease/phosphatase" evidence="1">
    <location>
        <begin position="19"/>
        <end position="264"/>
    </location>
</feature>
<dbReference type="AlphaFoldDB" id="A0A1X7MV42"/>
<name>A0A1X7MV42_9MICO</name>
<keyword evidence="2" id="KW-0269">Exonuclease</keyword>
<dbReference type="RefSeq" id="WP_085474761.1">
    <property type="nucleotide sequence ID" value="NZ_FXBM01000001.1"/>
</dbReference>
<dbReference type="InterPro" id="IPR036691">
    <property type="entry name" value="Endo/exonu/phosph_ase_sf"/>
</dbReference>
<dbReference type="Proteomes" id="UP000193711">
    <property type="component" value="Unassembled WGS sequence"/>
</dbReference>